<keyword evidence="3" id="KW-1185">Reference proteome</keyword>
<organism evidence="2 3">
    <name type="scientific">Suicoccus acidiformans</name>
    <dbReference type="NCBI Taxonomy" id="2036206"/>
    <lineage>
        <taxon>Bacteria</taxon>
        <taxon>Bacillati</taxon>
        <taxon>Bacillota</taxon>
        <taxon>Bacilli</taxon>
        <taxon>Lactobacillales</taxon>
        <taxon>Aerococcaceae</taxon>
        <taxon>Suicoccus</taxon>
    </lineage>
</organism>
<dbReference type="Proteomes" id="UP000263232">
    <property type="component" value="Chromosome"/>
</dbReference>
<dbReference type="AlphaFoldDB" id="A0A347WIM5"/>
<feature type="domain" description="ORF6C" evidence="1">
    <location>
        <begin position="21"/>
        <end position="133"/>
    </location>
</feature>
<dbReference type="RefSeq" id="WP_118989854.1">
    <property type="nucleotide sequence ID" value="NZ_CP023434.1"/>
</dbReference>
<dbReference type="KEGG" id="abae:CL176_02210"/>
<name>A0A347WIM5_9LACT</name>
<accession>A0A347WIM5</accession>
<protein>
    <recommendedName>
        <fullName evidence="1">ORF6C domain-containing protein</fullName>
    </recommendedName>
</protein>
<evidence type="ECO:0000313" key="2">
    <source>
        <dbReference type="EMBL" id="AXY24932.1"/>
    </source>
</evidence>
<reference evidence="2 3" key="1">
    <citation type="submission" date="2017-09" db="EMBL/GenBank/DDBJ databases">
        <title>Complete genome sequence of Oxytococcus suis strain ZY16052.</title>
        <authorList>
            <person name="Li F."/>
        </authorList>
    </citation>
    <scope>NUCLEOTIDE SEQUENCE [LARGE SCALE GENOMIC DNA]</scope>
    <source>
        <strain evidence="2 3">ZY16052</strain>
    </source>
</reference>
<dbReference type="Pfam" id="PF10552">
    <property type="entry name" value="ORF6C"/>
    <property type="match status" value="1"/>
</dbReference>
<proteinExistence type="predicted"/>
<gene>
    <name evidence="2" type="ORF">CL176_02210</name>
</gene>
<dbReference type="EMBL" id="CP023434">
    <property type="protein sequence ID" value="AXY24932.1"/>
    <property type="molecule type" value="Genomic_DNA"/>
</dbReference>
<evidence type="ECO:0000259" key="1">
    <source>
        <dbReference type="Pfam" id="PF10552"/>
    </source>
</evidence>
<sequence>MNEIVGQSKDSEQSLQVIEQIAQIGQALTQVSEQFTNHEKRIEQLEDTMRVNGVQELRIDKAVKHKVVSYLGGKDSRAYADRSLRARTFGAINREIKLKFGIPRRAELPAKDYQQAMAFIDSWMIDKVLADEIRQVNQPLKVVNQ</sequence>
<dbReference type="OrthoDB" id="9812611at2"/>
<evidence type="ECO:0000313" key="3">
    <source>
        <dbReference type="Proteomes" id="UP000263232"/>
    </source>
</evidence>
<dbReference type="InterPro" id="IPR018878">
    <property type="entry name" value="ORF6C_dom"/>
</dbReference>